<evidence type="ECO:0000313" key="6">
    <source>
        <dbReference type="Proteomes" id="UP001597391"/>
    </source>
</evidence>
<accession>A0ABW5XCT8</accession>
<dbReference type="Pfam" id="PF01704">
    <property type="entry name" value="UDPGP"/>
    <property type="match status" value="1"/>
</dbReference>
<dbReference type="PANTHER" id="PTHR43511">
    <property type="match status" value="1"/>
</dbReference>
<keyword evidence="3 5" id="KW-0548">Nucleotidyltransferase</keyword>
<evidence type="ECO:0000256" key="1">
    <source>
        <dbReference type="ARBA" id="ARBA00010401"/>
    </source>
</evidence>
<evidence type="ECO:0000256" key="4">
    <source>
        <dbReference type="SAM" id="MobiDB-lite"/>
    </source>
</evidence>
<dbReference type="PIRSF" id="PIRSF000806">
    <property type="entry name" value="UDPGP"/>
    <property type="match status" value="1"/>
</dbReference>
<dbReference type="Gene3D" id="2.160.10.10">
    <property type="entry name" value="Hexapeptide repeat proteins"/>
    <property type="match status" value="1"/>
</dbReference>
<dbReference type="Gene3D" id="3.90.550.10">
    <property type="entry name" value="Spore Coat Polysaccharide Biosynthesis Protein SpsA, Chain A"/>
    <property type="match status" value="1"/>
</dbReference>
<evidence type="ECO:0000256" key="2">
    <source>
        <dbReference type="ARBA" id="ARBA00022679"/>
    </source>
</evidence>
<dbReference type="InterPro" id="IPR016267">
    <property type="entry name" value="UDPGP_trans"/>
</dbReference>
<dbReference type="GO" id="GO:0016779">
    <property type="term" value="F:nucleotidyltransferase activity"/>
    <property type="evidence" value="ECO:0007669"/>
    <property type="project" value="UniProtKB-KW"/>
</dbReference>
<keyword evidence="6" id="KW-1185">Reference proteome</keyword>
<evidence type="ECO:0000256" key="3">
    <source>
        <dbReference type="ARBA" id="ARBA00022695"/>
    </source>
</evidence>
<evidence type="ECO:0000313" key="5">
    <source>
        <dbReference type="EMBL" id="MFD2839558.1"/>
    </source>
</evidence>
<dbReference type="EMBL" id="JBHUOP010000001">
    <property type="protein sequence ID" value="MFD2839558.1"/>
    <property type="molecule type" value="Genomic_DNA"/>
</dbReference>
<keyword evidence="2" id="KW-0808">Transferase</keyword>
<dbReference type="Proteomes" id="UP001597391">
    <property type="component" value="Unassembled WGS sequence"/>
</dbReference>
<dbReference type="InterPro" id="IPR002618">
    <property type="entry name" value="UDPGP_fam"/>
</dbReference>
<dbReference type="RefSeq" id="WP_377465040.1">
    <property type="nucleotide sequence ID" value="NZ_JBHUOP010000001.1"/>
</dbReference>
<gene>
    <name evidence="5" type="ORF">ACFSYH_03130</name>
</gene>
<sequence length="476" mass="51324">MNTPAGLLSAQKKMRAAGVPDVAINVFTRFYGIVAEGKESFIRESEIDPLVDVVHLDSISDESAADSSASGSGDGRVGESALARTAMLKLNGGLGTSMGMQSAKSLLPVRDGLSFLDIIAHQVRAARAEHGVPLPILFMNSFRTDRDTRDALSKYEDLPVSGLPLTVVQNQEPKLRVSDLHPVEYPENPELEWCPPGHGDVYTVLQTSGVLDSLESAGYEFLNISNADNLGAYPSADIAEWFAQSGAPFVAETVQRTPADRKGGHVVVRDGQLILRETAQTHADDEDAAADISKHKYFNANTLWIRISALKELLVKHEGVLPLPLIQNHKTVNPSDPDSTAVVQLEFAMGAAIELFEGAQALVIDRTRFLPVKTTNDLLLLRSDVYELSDDYRLVPQGAEPLITLDTDYFKLIGDFEERFPAGAPLLSQASSLTVDGPWVFGHDVRVVGDGRLSAESGSDVPVPDGATVTETGIAD</sequence>
<name>A0ABW5XCT8_9MICO</name>
<dbReference type="SUPFAM" id="SSF53448">
    <property type="entry name" value="Nucleotide-diphospho-sugar transferases"/>
    <property type="match status" value="1"/>
</dbReference>
<protein>
    <submittedName>
        <fullName evidence="5">UTP--glucose-1-phosphate uridylyltransferase</fullName>
    </submittedName>
</protein>
<reference evidence="6" key="1">
    <citation type="journal article" date="2019" name="Int. J. Syst. Evol. Microbiol.">
        <title>The Global Catalogue of Microorganisms (GCM) 10K type strain sequencing project: providing services to taxonomists for standard genome sequencing and annotation.</title>
        <authorList>
            <consortium name="The Broad Institute Genomics Platform"/>
            <consortium name="The Broad Institute Genome Sequencing Center for Infectious Disease"/>
            <person name="Wu L."/>
            <person name="Ma J."/>
        </authorList>
    </citation>
    <scope>NUCLEOTIDE SEQUENCE [LARGE SCALE GENOMIC DNA]</scope>
    <source>
        <strain evidence="6">KCTC 33576</strain>
    </source>
</reference>
<organism evidence="5 6">
    <name type="scientific">Populibacterium corticicola</name>
    <dbReference type="NCBI Taxonomy" id="1812826"/>
    <lineage>
        <taxon>Bacteria</taxon>
        <taxon>Bacillati</taxon>
        <taxon>Actinomycetota</taxon>
        <taxon>Actinomycetes</taxon>
        <taxon>Micrococcales</taxon>
        <taxon>Jonesiaceae</taxon>
        <taxon>Populibacterium</taxon>
    </lineage>
</organism>
<dbReference type="InterPro" id="IPR029044">
    <property type="entry name" value="Nucleotide-diphossugar_trans"/>
</dbReference>
<proteinExistence type="inferred from homology"/>
<comment type="similarity">
    <text evidence="1">Belongs to the UDPGP type 1 family.</text>
</comment>
<feature type="region of interest" description="Disordered" evidence="4">
    <location>
        <begin position="455"/>
        <end position="476"/>
    </location>
</feature>
<comment type="caution">
    <text evidence="5">The sequence shown here is derived from an EMBL/GenBank/DDBJ whole genome shotgun (WGS) entry which is preliminary data.</text>
</comment>